<dbReference type="SUPFAM" id="SSF56300">
    <property type="entry name" value="Metallo-dependent phosphatases"/>
    <property type="match status" value="1"/>
</dbReference>
<dbReference type="InterPro" id="IPR004843">
    <property type="entry name" value="Calcineurin-like_PHP"/>
</dbReference>
<dbReference type="Pfam" id="PF00149">
    <property type="entry name" value="Metallophos"/>
    <property type="match status" value="1"/>
</dbReference>
<sequence>MATYVTSDAHGHLRALDRALELAQPSAEDTLYVLGDMIDRGPDPVGVIDLVRALPCARAILGNHERMMLDALAGTDELDADTWVLNGGWTTAPGLDRVDRDKLDGLMDWLCELPLYDVVETADRLFILVHAGIDALAARAYLASANVDCSHGEGAAAASREQLCDMMSRQDPMDLLWIRGEFWGSPTGFVGTDGTGPVVVAGHTPSISLRDYADVMGNPGTSSEGHGCVVPVGDTTRTGGVADRIDIDCSAAAAEAGGCVGVLRLDDGQTWYAPVRDGE</sequence>
<dbReference type="HOGENOM" id="CLU_023125_4_2_11"/>
<evidence type="ECO:0000313" key="2">
    <source>
        <dbReference type="EMBL" id="AEB06772.1"/>
    </source>
</evidence>
<dbReference type="GO" id="GO:0110154">
    <property type="term" value="P:RNA decapping"/>
    <property type="evidence" value="ECO:0007669"/>
    <property type="project" value="TreeGrafter"/>
</dbReference>
<protein>
    <submittedName>
        <fullName evidence="2">Metallophosphoesterase</fullName>
    </submittedName>
</protein>
<proteinExistence type="predicted"/>
<dbReference type="RefSeq" id="WP_013708515.1">
    <property type="nucleotide sequence ID" value="NC_015389.1"/>
</dbReference>
<keyword evidence="3" id="KW-1185">Reference proteome</keyword>
<dbReference type="Gene3D" id="3.60.21.10">
    <property type="match status" value="1"/>
</dbReference>
<reference evidence="3" key="1">
    <citation type="journal article" date="2013" name="Stand. Genomic Sci.">
        <title>Complete genome sequence of Coriobacterium glomerans type strain (PW2(T)) from the midgut of Pyrrhocoris apterus L. (red soldier bug).</title>
        <authorList>
            <person name="Stackebrandt E."/>
            <person name="Zeytun A."/>
            <person name="Lapidus A."/>
            <person name="Nolan M."/>
            <person name="Lucas S."/>
            <person name="Hammon N."/>
            <person name="Deshpande S."/>
            <person name="Cheng J.F."/>
            <person name="Tapia R."/>
            <person name="Goodwin L.A."/>
            <person name="Pitluck S."/>
            <person name="Liolios K."/>
            <person name="Pagani I."/>
            <person name="Ivanova N."/>
            <person name="Mavromatis K."/>
            <person name="Mikhailova N."/>
            <person name="Huntemann M."/>
            <person name="Pati A."/>
            <person name="Chen A."/>
            <person name="Palaniappan K."/>
            <person name="Chang Y.J."/>
            <person name="Land M."/>
            <person name="Hauser L."/>
            <person name="Rohde M."/>
            <person name="Pukall R."/>
            <person name="Goker M."/>
            <person name="Detter J.C."/>
            <person name="Woyke T."/>
            <person name="Bristow J."/>
            <person name="Eisen J.A."/>
            <person name="Markowitz V."/>
            <person name="Hugenholtz P."/>
            <person name="Kyrpides N.C."/>
            <person name="Klenk H.P."/>
        </authorList>
    </citation>
    <scope>NUCLEOTIDE SEQUENCE</scope>
    <source>
        <strain evidence="3">ATCC 49209 / DSM 20642 / JCM 10262 / PW2</strain>
    </source>
</reference>
<dbReference type="OrthoDB" id="3454432at2"/>
<dbReference type="AlphaFoldDB" id="F2N7F6"/>
<dbReference type="STRING" id="700015.Corgl_0658"/>
<gene>
    <name evidence="2" type="ordered locus">Corgl_0658</name>
</gene>
<dbReference type="Proteomes" id="UP000006851">
    <property type="component" value="Chromosome"/>
</dbReference>
<dbReference type="CDD" id="cd00144">
    <property type="entry name" value="MPP_PPP_family"/>
    <property type="match status" value="1"/>
</dbReference>
<dbReference type="KEGG" id="cgo:Corgl_0658"/>
<dbReference type="PANTHER" id="PTHR42850">
    <property type="entry name" value="METALLOPHOSPHOESTERASE"/>
    <property type="match status" value="1"/>
</dbReference>
<dbReference type="InterPro" id="IPR029052">
    <property type="entry name" value="Metallo-depent_PP-like"/>
</dbReference>
<accession>F2N7F6</accession>
<dbReference type="GO" id="GO:0005737">
    <property type="term" value="C:cytoplasm"/>
    <property type="evidence" value="ECO:0007669"/>
    <property type="project" value="TreeGrafter"/>
</dbReference>
<dbReference type="GO" id="GO:0016791">
    <property type="term" value="F:phosphatase activity"/>
    <property type="evidence" value="ECO:0007669"/>
    <property type="project" value="TreeGrafter"/>
</dbReference>
<evidence type="ECO:0000313" key="3">
    <source>
        <dbReference type="Proteomes" id="UP000006851"/>
    </source>
</evidence>
<organism evidence="2 3">
    <name type="scientific">Coriobacterium glomerans (strain ATCC 49209 / DSM 20642 / JCM 10262 / PW2)</name>
    <dbReference type="NCBI Taxonomy" id="700015"/>
    <lineage>
        <taxon>Bacteria</taxon>
        <taxon>Bacillati</taxon>
        <taxon>Actinomycetota</taxon>
        <taxon>Coriobacteriia</taxon>
        <taxon>Coriobacteriales</taxon>
        <taxon>Coriobacteriaceae</taxon>
        <taxon>Coriobacterium</taxon>
    </lineage>
</organism>
<evidence type="ECO:0000259" key="1">
    <source>
        <dbReference type="Pfam" id="PF00149"/>
    </source>
</evidence>
<dbReference type="EMBL" id="CP002628">
    <property type="protein sequence ID" value="AEB06772.1"/>
    <property type="molecule type" value="Genomic_DNA"/>
</dbReference>
<dbReference type="PANTHER" id="PTHR42850:SF4">
    <property type="entry name" value="ZINC-DEPENDENT ENDOPOLYPHOSPHATASE"/>
    <property type="match status" value="1"/>
</dbReference>
<name>F2N7F6_CORGP</name>
<dbReference type="GO" id="GO:0008803">
    <property type="term" value="F:bis(5'-nucleosyl)-tetraphosphatase (symmetrical) activity"/>
    <property type="evidence" value="ECO:0007669"/>
    <property type="project" value="TreeGrafter"/>
</dbReference>
<dbReference type="InterPro" id="IPR050126">
    <property type="entry name" value="Ap4A_hydrolase"/>
</dbReference>
<feature type="domain" description="Calcineurin-like phosphoesterase" evidence="1">
    <location>
        <begin position="3"/>
        <end position="210"/>
    </location>
</feature>
<dbReference type="eggNOG" id="COG0639">
    <property type="taxonomic scope" value="Bacteria"/>
</dbReference>